<comment type="caution">
    <text evidence="1">Lacks conserved residue(s) required for the propagation of feature annotation.</text>
</comment>
<keyword evidence="1" id="KW-0460">Magnesium</keyword>
<comment type="miscellaneous">
    <text evidence="1">Reaction mechanism of ThiL seems to utilize a direct, inline transfer of the gamma-phosphate of ATP to TMP rather than a phosphorylated enzyme intermediate.</text>
</comment>
<reference evidence="5 6" key="1">
    <citation type="submission" date="2017-07" db="EMBL/GenBank/DDBJ databases">
        <title>Draft whole genome sequences of clinical Proprionibacteriaceae strains.</title>
        <authorList>
            <person name="Bernier A.-M."/>
            <person name="Bernard K."/>
            <person name="Domingo M.-C."/>
        </authorList>
    </citation>
    <scope>NUCLEOTIDE SEQUENCE [LARGE SCALE GENOMIC DNA]</scope>
    <source>
        <strain evidence="5 6">NML 150081</strain>
    </source>
</reference>
<dbReference type="PIRSF" id="PIRSF005303">
    <property type="entry name" value="Thiam_monoph_kin"/>
    <property type="match status" value="1"/>
</dbReference>
<comment type="function">
    <text evidence="1">Catalyzes the ATP-dependent phosphorylation of thiamine-monophosphate (TMP) to form thiamine-pyrophosphate (TPP), the active form of vitamin B1.</text>
</comment>
<dbReference type="PANTHER" id="PTHR30270:SF0">
    <property type="entry name" value="THIAMINE-MONOPHOSPHATE KINASE"/>
    <property type="match status" value="1"/>
</dbReference>
<dbReference type="InterPro" id="IPR010918">
    <property type="entry name" value="PurM-like_C_dom"/>
</dbReference>
<dbReference type="PANTHER" id="PTHR30270">
    <property type="entry name" value="THIAMINE-MONOPHOSPHATE KINASE"/>
    <property type="match status" value="1"/>
</dbReference>
<feature type="binding site" evidence="1">
    <location>
        <position position="79"/>
    </location>
    <ligand>
        <name>Mg(2+)</name>
        <dbReference type="ChEBI" id="CHEBI:18420"/>
        <label>2</label>
    </ligand>
</feature>
<dbReference type="GO" id="GO:0000287">
    <property type="term" value="F:magnesium ion binding"/>
    <property type="evidence" value="ECO:0007669"/>
    <property type="project" value="UniProtKB-UniRule"/>
</dbReference>
<dbReference type="CDD" id="cd02194">
    <property type="entry name" value="ThiL"/>
    <property type="match status" value="1"/>
</dbReference>
<evidence type="ECO:0000259" key="4">
    <source>
        <dbReference type="Pfam" id="PF02769"/>
    </source>
</evidence>
<feature type="binding site" evidence="1">
    <location>
        <position position="36"/>
    </location>
    <ligand>
        <name>Mg(2+)</name>
        <dbReference type="ChEBI" id="CHEBI:18420"/>
        <label>4</label>
    </ligand>
</feature>
<keyword evidence="1" id="KW-0479">Metal-binding</keyword>
<feature type="binding site" evidence="1">
    <location>
        <position position="49"/>
    </location>
    <ligand>
        <name>Mg(2+)</name>
        <dbReference type="ChEBI" id="CHEBI:18420"/>
        <label>1</label>
    </ligand>
</feature>
<dbReference type="Pfam" id="PF00586">
    <property type="entry name" value="AIRS"/>
    <property type="match status" value="1"/>
</dbReference>
<dbReference type="AlphaFoldDB" id="A0A255EIB6"/>
<dbReference type="GO" id="GO:0009030">
    <property type="term" value="F:thiamine-phosphate kinase activity"/>
    <property type="evidence" value="ECO:0007669"/>
    <property type="project" value="UniProtKB-UniRule"/>
</dbReference>
<comment type="catalytic activity">
    <reaction evidence="1">
        <text>thiamine phosphate + ATP = thiamine diphosphate + ADP</text>
        <dbReference type="Rhea" id="RHEA:15913"/>
        <dbReference type="ChEBI" id="CHEBI:30616"/>
        <dbReference type="ChEBI" id="CHEBI:37575"/>
        <dbReference type="ChEBI" id="CHEBI:58937"/>
        <dbReference type="ChEBI" id="CHEBI:456216"/>
        <dbReference type="EC" id="2.7.4.16"/>
    </reaction>
</comment>
<feature type="binding site" evidence="1">
    <location>
        <begin position="126"/>
        <end position="127"/>
    </location>
    <ligand>
        <name>ATP</name>
        <dbReference type="ChEBI" id="CHEBI:30616"/>
    </ligand>
</feature>
<dbReference type="OrthoDB" id="9802811at2"/>
<feature type="compositionally biased region" description="Basic and acidic residues" evidence="2">
    <location>
        <begin position="307"/>
        <end position="317"/>
    </location>
</feature>
<comment type="pathway">
    <text evidence="1">Cofactor biosynthesis; thiamine diphosphate biosynthesis; thiamine diphosphate from thiamine phosphate: step 1/1.</text>
</comment>
<organism evidence="5 6">
    <name type="scientific">Parenemella sanctibonifatiensis</name>
    <dbReference type="NCBI Taxonomy" id="2016505"/>
    <lineage>
        <taxon>Bacteria</taxon>
        <taxon>Bacillati</taxon>
        <taxon>Actinomycetota</taxon>
        <taxon>Actinomycetes</taxon>
        <taxon>Propionibacteriales</taxon>
        <taxon>Propionibacteriaceae</taxon>
        <taxon>Parenemella</taxon>
    </lineage>
</organism>
<dbReference type="RefSeq" id="WP_094453838.1">
    <property type="nucleotide sequence ID" value="NZ_NMVJ01000006.1"/>
</dbReference>
<evidence type="ECO:0000313" key="5">
    <source>
        <dbReference type="EMBL" id="OYN91267.1"/>
    </source>
</evidence>
<evidence type="ECO:0000256" key="1">
    <source>
        <dbReference type="HAMAP-Rule" id="MF_02128"/>
    </source>
</evidence>
<feature type="binding site" evidence="1">
    <location>
        <position position="216"/>
    </location>
    <ligand>
        <name>ATP</name>
        <dbReference type="ChEBI" id="CHEBI:30616"/>
    </ligand>
</feature>
<dbReference type="Gene3D" id="3.30.1330.10">
    <property type="entry name" value="PurM-like, N-terminal domain"/>
    <property type="match status" value="1"/>
</dbReference>
<feature type="binding site" evidence="1">
    <location>
        <position position="79"/>
    </location>
    <ligand>
        <name>Mg(2+)</name>
        <dbReference type="ChEBI" id="CHEBI:18420"/>
        <label>4</label>
    </ligand>
</feature>
<proteinExistence type="inferred from homology"/>
<feature type="binding site" evidence="1">
    <location>
        <position position="79"/>
    </location>
    <ligand>
        <name>Mg(2+)</name>
        <dbReference type="ChEBI" id="CHEBI:18420"/>
        <label>3</label>
    </ligand>
</feature>
<comment type="similarity">
    <text evidence="1">Belongs to the thiamine-monophosphate kinase family.</text>
</comment>
<dbReference type="SUPFAM" id="SSF56042">
    <property type="entry name" value="PurM C-terminal domain-like"/>
    <property type="match status" value="1"/>
</dbReference>
<comment type="caution">
    <text evidence="5">The sequence shown here is derived from an EMBL/GenBank/DDBJ whole genome shotgun (WGS) entry which is preliminary data.</text>
</comment>
<gene>
    <name evidence="1" type="primary">thiL</name>
    <name evidence="5" type="ORF">CGZ91_07415</name>
</gene>
<accession>A0A255EIB6</accession>
<dbReference type="Pfam" id="PF02769">
    <property type="entry name" value="AIRS_C"/>
    <property type="match status" value="1"/>
</dbReference>
<dbReference type="GO" id="GO:0005524">
    <property type="term" value="F:ATP binding"/>
    <property type="evidence" value="ECO:0007669"/>
    <property type="project" value="UniProtKB-UniRule"/>
</dbReference>
<keyword evidence="1" id="KW-0784">Thiamine biosynthesis</keyword>
<evidence type="ECO:0000259" key="3">
    <source>
        <dbReference type="Pfam" id="PF00586"/>
    </source>
</evidence>
<feature type="binding site" evidence="1">
    <location>
        <position position="36"/>
    </location>
    <ligand>
        <name>Mg(2+)</name>
        <dbReference type="ChEBI" id="CHEBI:18420"/>
        <label>3</label>
    </ligand>
</feature>
<dbReference type="Proteomes" id="UP000216300">
    <property type="component" value="Unassembled WGS sequence"/>
</dbReference>
<dbReference type="NCBIfam" id="NF004351">
    <property type="entry name" value="PRK05731.1-4"/>
    <property type="match status" value="1"/>
</dbReference>
<feature type="binding site" evidence="1">
    <location>
        <position position="50"/>
    </location>
    <ligand>
        <name>Mg(2+)</name>
        <dbReference type="ChEBI" id="CHEBI:18420"/>
        <label>2</label>
    </ligand>
</feature>
<feature type="region of interest" description="Disordered" evidence="2">
    <location>
        <begin position="297"/>
        <end position="317"/>
    </location>
</feature>
<dbReference type="Gene3D" id="3.90.650.10">
    <property type="entry name" value="PurM-like C-terminal domain"/>
    <property type="match status" value="1"/>
</dbReference>
<keyword evidence="1" id="KW-0067">ATP-binding</keyword>
<dbReference type="HAMAP" id="MF_02128">
    <property type="entry name" value="TMP_kinase"/>
    <property type="match status" value="1"/>
</dbReference>
<dbReference type="InterPro" id="IPR006283">
    <property type="entry name" value="ThiL-like"/>
</dbReference>
<feature type="binding site" evidence="1">
    <location>
        <position position="48"/>
    </location>
    <ligand>
        <name>Mg(2+)</name>
        <dbReference type="ChEBI" id="CHEBI:18420"/>
        <label>4</label>
    </ligand>
</feature>
<evidence type="ECO:0000313" key="6">
    <source>
        <dbReference type="Proteomes" id="UP000216300"/>
    </source>
</evidence>
<dbReference type="NCBIfam" id="TIGR01379">
    <property type="entry name" value="thiL"/>
    <property type="match status" value="1"/>
</dbReference>
<dbReference type="InterPro" id="IPR036921">
    <property type="entry name" value="PurM-like_N_sf"/>
</dbReference>
<feature type="binding site" evidence="1">
    <location>
        <position position="152"/>
    </location>
    <ligand>
        <name>ATP</name>
        <dbReference type="ChEBI" id="CHEBI:30616"/>
    </ligand>
</feature>
<dbReference type="EC" id="2.7.4.16" evidence="1"/>
<evidence type="ECO:0000256" key="2">
    <source>
        <dbReference type="SAM" id="MobiDB-lite"/>
    </source>
</evidence>
<feature type="binding site" evidence="1">
    <location>
        <position position="50"/>
    </location>
    <ligand>
        <name>Mg(2+)</name>
        <dbReference type="ChEBI" id="CHEBI:18420"/>
        <label>1</label>
    </ligand>
</feature>
<feature type="binding site" evidence="1">
    <location>
        <position position="217"/>
    </location>
    <ligand>
        <name>Mg(2+)</name>
        <dbReference type="ChEBI" id="CHEBI:18420"/>
        <label>5</label>
    </ligand>
</feature>
<keyword evidence="1" id="KW-0808">Transferase</keyword>
<sequence length="317" mass="32786">MAADQTLDQISEFELIEAITAGLPQAEPVRLGPGDDAAVVDLQQAVVSTDIVVENVHFRRTWSTADDVGRKAAAVNIADLEAMGATPRALVVALTLPTTLKVSWVLELMAGIQREAAEAGVSVVGGDLSSGEQIVVAVTALGDLEGRLPLTRSGAHAGDVVAIRGRLGWAAAGLVVLGRGFRSPRAVVEAQRVPQVPYGAGRQAAMAGATAMVDISDGLIADLGHIARASGVRIDVRTEQLQVPDPLQAVAAATGSDPYRLVLTGGEDHALAATFAADLVPNDWTVIGSVTEGEAGVSVDGADWDEPAGHDHFHQRS</sequence>
<name>A0A255EIB6_9ACTN</name>
<feature type="binding site" evidence="1">
    <location>
        <position position="267"/>
    </location>
    <ligand>
        <name>substrate</name>
    </ligand>
</feature>
<dbReference type="InterPro" id="IPR036676">
    <property type="entry name" value="PurM-like_C_sf"/>
</dbReference>
<keyword evidence="1" id="KW-0547">Nucleotide-binding</keyword>
<dbReference type="UniPathway" id="UPA00060">
    <property type="reaction ID" value="UER00142"/>
</dbReference>
<protein>
    <recommendedName>
        <fullName evidence="1">Thiamine-monophosphate kinase</fullName>
        <shortName evidence="1">TMP kinase</shortName>
        <shortName evidence="1">Thiamine-phosphate kinase</shortName>
        <ecNumber evidence="1">2.7.4.16</ecNumber>
    </recommendedName>
</protein>
<dbReference type="GO" id="GO:0009228">
    <property type="term" value="P:thiamine biosynthetic process"/>
    <property type="evidence" value="ECO:0007669"/>
    <property type="project" value="UniProtKB-KW"/>
</dbReference>
<feature type="domain" description="PurM-like C-terminal" evidence="4">
    <location>
        <begin position="158"/>
        <end position="297"/>
    </location>
</feature>
<feature type="binding site" evidence="1">
    <location>
        <position position="57"/>
    </location>
    <ligand>
        <name>substrate</name>
    </ligand>
</feature>
<dbReference type="GO" id="GO:0009229">
    <property type="term" value="P:thiamine diphosphate biosynthetic process"/>
    <property type="evidence" value="ECO:0007669"/>
    <property type="project" value="UniProtKB-UniRule"/>
</dbReference>
<keyword evidence="1 5" id="KW-0418">Kinase</keyword>
<dbReference type="SUPFAM" id="SSF55326">
    <property type="entry name" value="PurM N-terminal domain-like"/>
    <property type="match status" value="1"/>
</dbReference>
<feature type="domain" description="PurM-like N-terminal" evidence="3">
    <location>
        <begin position="34"/>
        <end position="142"/>
    </location>
</feature>
<dbReference type="EMBL" id="NMVJ01000006">
    <property type="protein sequence ID" value="OYN91267.1"/>
    <property type="molecule type" value="Genomic_DNA"/>
</dbReference>
<dbReference type="InterPro" id="IPR016188">
    <property type="entry name" value="PurM-like_N"/>
</dbReference>
<feature type="binding site" evidence="1">
    <location>
        <position position="127"/>
    </location>
    <ligand>
        <name>Mg(2+)</name>
        <dbReference type="ChEBI" id="CHEBI:18420"/>
        <label>1</label>
    </ligand>
</feature>
<feature type="binding site" evidence="1">
    <location>
        <position position="214"/>
    </location>
    <ligand>
        <name>Mg(2+)</name>
        <dbReference type="ChEBI" id="CHEBI:18420"/>
        <label>3</label>
    </ligand>
</feature>
<keyword evidence="6" id="KW-1185">Reference proteome</keyword>